<reference evidence="3" key="1">
    <citation type="journal article" date="2019" name="Int. J. Syst. Evol. Microbiol.">
        <title>The Global Catalogue of Microorganisms (GCM) 10K type strain sequencing project: providing services to taxonomists for standard genome sequencing and annotation.</title>
        <authorList>
            <consortium name="The Broad Institute Genomics Platform"/>
            <consortium name="The Broad Institute Genome Sequencing Center for Infectious Disease"/>
            <person name="Wu L."/>
            <person name="Ma J."/>
        </authorList>
    </citation>
    <scope>NUCLEOTIDE SEQUENCE [LARGE SCALE GENOMIC DNA]</scope>
    <source>
        <strain evidence="3">CCM 8689</strain>
    </source>
</reference>
<evidence type="ECO:0000313" key="2">
    <source>
        <dbReference type="EMBL" id="MFC4196541.1"/>
    </source>
</evidence>
<gene>
    <name evidence="2" type="ORF">ACFOUY_07505</name>
</gene>
<dbReference type="Gene3D" id="1.10.3210.10">
    <property type="entry name" value="Hypothetical protein af1432"/>
    <property type="match status" value="1"/>
</dbReference>
<dbReference type="CDD" id="cd00077">
    <property type="entry name" value="HDc"/>
    <property type="match status" value="1"/>
</dbReference>
<keyword evidence="3" id="KW-1185">Reference proteome</keyword>
<evidence type="ECO:0000313" key="3">
    <source>
        <dbReference type="Proteomes" id="UP001595792"/>
    </source>
</evidence>
<dbReference type="Pfam" id="PF01966">
    <property type="entry name" value="HD"/>
    <property type="match status" value="1"/>
</dbReference>
<dbReference type="SMART" id="SM00471">
    <property type="entry name" value="HDc"/>
    <property type="match status" value="1"/>
</dbReference>
<protein>
    <submittedName>
        <fullName evidence="2">HD domain-containing protein</fullName>
    </submittedName>
</protein>
<evidence type="ECO:0000259" key="1">
    <source>
        <dbReference type="PROSITE" id="PS51831"/>
    </source>
</evidence>
<dbReference type="RefSeq" id="WP_378959872.1">
    <property type="nucleotide sequence ID" value="NZ_JBHRXC010000016.1"/>
</dbReference>
<accession>A0ABV8NIF1</accession>
<sequence>MEQVLYRAIIYVERLFLDHLSDKIYFHDLKHTLQTIRIAKEIGKQSGLSEVELFKLELAALFHDTDYTQKYIGHEEQSMRIATDFLRNENVGQEIIDEICRCISDTRFPQFPTEKLGRILCDADLYHFSLKHYVLYSRKT</sequence>
<proteinExistence type="predicted"/>
<comment type="caution">
    <text evidence="2">The sequence shown here is derived from an EMBL/GenBank/DDBJ whole genome shotgun (WGS) entry which is preliminary data.</text>
</comment>
<name>A0ABV8NIF1_9SPHI</name>
<dbReference type="InterPro" id="IPR003607">
    <property type="entry name" value="HD/PDEase_dom"/>
</dbReference>
<dbReference type="Proteomes" id="UP001595792">
    <property type="component" value="Unassembled WGS sequence"/>
</dbReference>
<dbReference type="SUPFAM" id="SSF109604">
    <property type="entry name" value="HD-domain/PDEase-like"/>
    <property type="match status" value="1"/>
</dbReference>
<dbReference type="EMBL" id="JBHSBY010000034">
    <property type="protein sequence ID" value="MFC4196541.1"/>
    <property type="molecule type" value="Genomic_DNA"/>
</dbReference>
<organism evidence="2 3">
    <name type="scientific">Pedobacter jamesrossensis</name>
    <dbReference type="NCBI Taxonomy" id="1908238"/>
    <lineage>
        <taxon>Bacteria</taxon>
        <taxon>Pseudomonadati</taxon>
        <taxon>Bacteroidota</taxon>
        <taxon>Sphingobacteriia</taxon>
        <taxon>Sphingobacteriales</taxon>
        <taxon>Sphingobacteriaceae</taxon>
        <taxon>Pedobacter</taxon>
    </lineage>
</organism>
<dbReference type="InterPro" id="IPR006674">
    <property type="entry name" value="HD_domain"/>
</dbReference>
<feature type="domain" description="HD" evidence="1">
    <location>
        <begin position="28"/>
        <end position="129"/>
    </location>
</feature>
<dbReference type="PROSITE" id="PS51831">
    <property type="entry name" value="HD"/>
    <property type="match status" value="1"/>
</dbReference>